<dbReference type="InterPro" id="IPR036291">
    <property type="entry name" value="NAD(P)-bd_dom_sf"/>
</dbReference>
<dbReference type="PROSITE" id="PS00331">
    <property type="entry name" value="MALIC_ENZYMES"/>
    <property type="match status" value="1"/>
</dbReference>
<dbReference type="InterPro" id="IPR046346">
    <property type="entry name" value="Aminoacid_DH-like_N_sf"/>
</dbReference>
<dbReference type="PANTHER" id="PTHR43237">
    <property type="entry name" value="NADP-DEPENDENT MALIC ENZYME"/>
    <property type="match status" value="1"/>
</dbReference>
<dbReference type="InterPro" id="IPR012302">
    <property type="entry name" value="Malic_NAD-bd"/>
</dbReference>
<dbReference type="OrthoDB" id="9805787at2"/>
<dbReference type="SUPFAM" id="SSF53659">
    <property type="entry name" value="Isocitrate/Isopropylmalate dehydrogenase-like"/>
    <property type="match status" value="1"/>
</dbReference>
<dbReference type="GO" id="GO:0016616">
    <property type="term" value="F:oxidoreductase activity, acting on the CH-OH group of donors, NAD or NADP as acceptor"/>
    <property type="evidence" value="ECO:0007669"/>
    <property type="project" value="InterPro"/>
</dbReference>
<dbReference type="GO" id="GO:0004470">
    <property type="term" value="F:malic enzyme activity"/>
    <property type="evidence" value="ECO:0007669"/>
    <property type="project" value="InterPro"/>
</dbReference>
<organism evidence="13 14">
    <name type="scientific">Pseudorhodoferax soli</name>
    <dbReference type="NCBI Taxonomy" id="545864"/>
    <lineage>
        <taxon>Bacteria</taxon>
        <taxon>Pseudomonadati</taxon>
        <taxon>Pseudomonadota</taxon>
        <taxon>Betaproteobacteria</taxon>
        <taxon>Burkholderiales</taxon>
        <taxon>Comamonadaceae</taxon>
    </lineage>
</organism>
<comment type="caution">
    <text evidence="13">The sequence shown here is derived from an EMBL/GenBank/DDBJ whole genome shotgun (WGS) entry which is preliminary data.</text>
</comment>
<dbReference type="SUPFAM" id="SSF53223">
    <property type="entry name" value="Aminoacid dehydrogenase-like, N-terminal domain"/>
    <property type="match status" value="1"/>
</dbReference>
<evidence type="ECO:0000256" key="5">
    <source>
        <dbReference type="ARBA" id="ARBA00022723"/>
    </source>
</evidence>
<keyword evidence="14" id="KW-1185">Reference proteome</keyword>
<reference evidence="13 14" key="1">
    <citation type="submission" date="2018-07" db="EMBL/GenBank/DDBJ databases">
        <title>Genomic Encyclopedia of Type Strains, Phase IV (KMG-IV): sequencing the most valuable type-strain genomes for metagenomic binning, comparative biology and taxonomic classification.</title>
        <authorList>
            <person name="Goeker M."/>
        </authorList>
    </citation>
    <scope>NUCLEOTIDE SEQUENCE [LARGE SCALE GENOMIC DNA]</scope>
    <source>
        <strain evidence="13 14">DSM 21634</strain>
    </source>
</reference>
<feature type="active site" description="Proton acceptor" evidence="8">
    <location>
        <position position="101"/>
    </location>
</feature>
<comment type="similarity">
    <text evidence="3">In the N-terminal section; belongs to the malic enzymes family.</text>
</comment>
<dbReference type="Pfam" id="PF00390">
    <property type="entry name" value="malic"/>
    <property type="match status" value="1"/>
</dbReference>
<proteinExistence type="inferred from homology"/>
<feature type="binding site" evidence="9">
    <location>
        <position position="143"/>
    </location>
    <ligand>
        <name>a divalent metal cation</name>
        <dbReference type="ChEBI" id="CHEBI:60240"/>
    </ligand>
</feature>
<keyword evidence="10" id="KW-0521">NADP</keyword>
<dbReference type="InterPro" id="IPR002505">
    <property type="entry name" value="PTA_PTB"/>
</dbReference>
<dbReference type="InterPro" id="IPR037062">
    <property type="entry name" value="Malic_N_dom_sf"/>
</dbReference>
<evidence type="ECO:0000256" key="9">
    <source>
        <dbReference type="PIRSR" id="PIRSR036684-2"/>
    </source>
</evidence>
<comment type="similarity">
    <text evidence="4">In the C-terminal section; belongs to the phosphate acetyltransferase and butyryltransferase family.</text>
</comment>
<comment type="cofactor">
    <cofactor evidence="2">
        <name>Mg(2+)</name>
        <dbReference type="ChEBI" id="CHEBI:18420"/>
    </cofactor>
</comment>
<feature type="domain" description="Malic enzyme NAD-binding" evidence="11">
    <location>
        <begin position="170"/>
        <end position="407"/>
    </location>
</feature>
<dbReference type="InterPro" id="IPR042112">
    <property type="entry name" value="P_AcTrfase_dom2"/>
</dbReference>
<dbReference type="GO" id="GO:0051287">
    <property type="term" value="F:NAD binding"/>
    <property type="evidence" value="ECO:0007669"/>
    <property type="project" value="InterPro"/>
</dbReference>
<dbReference type="InterPro" id="IPR012188">
    <property type="entry name" value="ME_PTA"/>
</dbReference>
<evidence type="ECO:0000256" key="10">
    <source>
        <dbReference type="PIRSR" id="PIRSR036684-3"/>
    </source>
</evidence>
<dbReference type="InterPro" id="IPR015884">
    <property type="entry name" value="Malic_enzyme_CS"/>
</dbReference>
<dbReference type="Proteomes" id="UP000252884">
    <property type="component" value="Unassembled WGS sequence"/>
</dbReference>
<dbReference type="SMART" id="SM01274">
    <property type="entry name" value="malic"/>
    <property type="match status" value="1"/>
</dbReference>
<feature type="binding site" evidence="10">
    <location>
        <position position="294"/>
    </location>
    <ligand>
        <name>a divalent metal cation</name>
        <dbReference type="ChEBI" id="CHEBI:60240"/>
    </ligand>
</feature>
<sequence>MSDDNLPSLPSLREAALDYHRYPTPGKISVNPTKPMATQRDLALAYSPGVADACMEIVRDPAEAMNLTSRANLVAVITNGTAVLGLGNIGPLAGKPVMEGKGCLFKKFAGIDVFDIELDENDPDALIDTIARMEPTFGGINLEDIKAPECFYIEKKLRERMKIPVFHDDQHGTAIVAAAAMLNALRHVKKDLADVKLVASGAGAAALACLDLIVSLGLPMRNIFVSDSLGVVYAGRKEQMDPNKARYAQDTSARKLADIIGGADIFLGLSAGGVLKPEMVKAMARDPIILAMANPTPEILPEDALAVRPDAILGTGRSDYPNQVNNVLCFPFIFRGALDVGATTINEEMKLAAVRAIADLTHAEIPEVVARAYGAVGLRFGRDYLIPKPFDPRLIEAVAPAVAQAAMDSGVASRPIADMRAYRQRLSQFVHQTGSSMQPLFAAAKTASKHVVYAEGEDERVLRAAQVVVDEGLARPLLLGRPTVIAERIAQFGLRLALGTDCEAIDPQDQAVHGDAAVTYYELKRREGISREVAQADMRSRSTLLAAMLVRQGKADAMLCGTLGSYGEHLRHVRDVIGLKPGSKTMAAMQMLMLPGRQLFICDTHVNRDPDAAQVAEIALLAAEVVRRFGITPSVALLSHSSFGGSDAPSAVKMREALALIQAADPQLAVEGEMRGDAALSKTILDHEFPDSALVTEANLLVMPNVDAANISYNLLRIAAGGGITVGGILLGADRAVHILTPSSTVRRIVNMTALAVVDAGAQRAA</sequence>
<evidence type="ECO:0000259" key="12">
    <source>
        <dbReference type="SMART" id="SM01274"/>
    </source>
</evidence>
<dbReference type="AlphaFoldDB" id="A0A368XY55"/>
<evidence type="ECO:0000259" key="11">
    <source>
        <dbReference type="SMART" id="SM00919"/>
    </source>
</evidence>
<feature type="binding site" evidence="10">
    <location>
        <position position="169"/>
    </location>
    <ligand>
        <name>a divalent metal cation</name>
        <dbReference type="ChEBI" id="CHEBI:60240"/>
    </ligand>
</feature>
<evidence type="ECO:0000256" key="7">
    <source>
        <dbReference type="ARBA" id="ARBA00023268"/>
    </source>
</evidence>
<protein>
    <submittedName>
        <fullName evidence="13">Malate dehydrogenase (Oxaloacetate-decarboxylating)(NADP+)</fullName>
    </submittedName>
</protein>
<evidence type="ECO:0000256" key="2">
    <source>
        <dbReference type="ARBA" id="ARBA00001946"/>
    </source>
</evidence>
<dbReference type="InterPro" id="IPR051674">
    <property type="entry name" value="Malate_Decarboxylase"/>
</dbReference>
<feature type="binding site" evidence="9">
    <location>
        <position position="144"/>
    </location>
    <ligand>
        <name>a divalent metal cation</name>
        <dbReference type="ChEBI" id="CHEBI:60240"/>
    </ligand>
</feature>
<dbReference type="GO" id="GO:0016746">
    <property type="term" value="F:acyltransferase activity"/>
    <property type="evidence" value="ECO:0007669"/>
    <property type="project" value="InterPro"/>
</dbReference>
<dbReference type="Gene3D" id="3.40.50.10750">
    <property type="entry name" value="Isocitrate/Isopropylmalate dehydrogenase-like"/>
    <property type="match status" value="1"/>
</dbReference>
<dbReference type="InterPro" id="IPR045213">
    <property type="entry name" value="Malic_NAD-bd_bact_type"/>
</dbReference>
<dbReference type="FunFam" id="3.40.50.720:FF:000095">
    <property type="entry name" value="NADP-dependent malic enzyme"/>
    <property type="match status" value="1"/>
</dbReference>
<dbReference type="CDD" id="cd05311">
    <property type="entry name" value="NAD_bind_2_malic_enz"/>
    <property type="match status" value="1"/>
</dbReference>
<accession>A0A368XY55</accession>
<evidence type="ECO:0000256" key="3">
    <source>
        <dbReference type="ARBA" id="ARBA00007686"/>
    </source>
</evidence>
<evidence type="ECO:0000313" key="13">
    <source>
        <dbReference type="EMBL" id="RCW72923.1"/>
    </source>
</evidence>
<keyword evidence="5 9" id="KW-0479">Metal-binding</keyword>
<dbReference type="GO" id="GO:0006108">
    <property type="term" value="P:malate metabolic process"/>
    <property type="evidence" value="ECO:0007669"/>
    <property type="project" value="InterPro"/>
</dbReference>
<dbReference type="InterPro" id="IPR012301">
    <property type="entry name" value="Malic_N_dom"/>
</dbReference>
<comment type="cofactor">
    <cofactor evidence="1">
        <name>Mn(2+)</name>
        <dbReference type="ChEBI" id="CHEBI:29035"/>
    </cofactor>
</comment>
<feature type="binding site" evidence="10">
    <location>
        <begin position="83"/>
        <end position="90"/>
    </location>
    <ligand>
        <name>NADP(+)</name>
        <dbReference type="ChEBI" id="CHEBI:58349"/>
    </ligand>
</feature>
<dbReference type="PIRSF" id="PIRSF036684">
    <property type="entry name" value="ME_PTA"/>
    <property type="match status" value="1"/>
</dbReference>
<name>A0A368XY55_9BURK</name>
<dbReference type="Gene3D" id="3.40.50.10950">
    <property type="match status" value="1"/>
</dbReference>
<dbReference type="GO" id="GO:0046872">
    <property type="term" value="F:metal ion binding"/>
    <property type="evidence" value="ECO:0007669"/>
    <property type="project" value="UniProtKB-KW"/>
</dbReference>
<gene>
    <name evidence="13" type="ORF">DES41_103531</name>
</gene>
<feature type="domain" description="Malic enzyme N-terminal" evidence="12">
    <location>
        <begin position="25"/>
        <end position="158"/>
    </location>
</feature>
<dbReference type="FunFam" id="3.40.50.10380:FF:000003">
    <property type="entry name" value="NADP-dependent malic enzyme"/>
    <property type="match status" value="1"/>
</dbReference>
<dbReference type="RefSeq" id="WP_114468300.1">
    <property type="nucleotide sequence ID" value="NZ_QPJK01000003.1"/>
</dbReference>
<evidence type="ECO:0000256" key="6">
    <source>
        <dbReference type="ARBA" id="ARBA00023002"/>
    </source>
</evidence>
<evidence type="ECO:0000313" key="14">
    <source>
        <dbReference type="Proteomes" id="UP000252884"/>
    </source>
</evidence>
<dbReference type="SMART" id="SM00919">
    <property type="entry name" value="Malic_M"/>
    <property type="match status" value="1"/>
</dbReference>
<evidence type="ECO:0000256" key="8">
    <source>
        <dbReference type="PIRSR" id="PIRSR036684-1"/>
    </source>
</evidence>
<dbReference type="Gene3D" id="3.40.50.720">
    <property type="entry name" value="NAD(P)-binding Rossmann-like Domain"/>
    <property type="match status" value="1"/>
</dbReference>
<keyword evidence="6" id="KW-0560">Oxidoreductase</keyword>
<dbReference type="Pfam" id="PF01515">
    <property type="entry name" value="PTA_PTB"/>
    <property type="match status" value="1"/>
</dbReference>
<dbReference type="Pfam" id="PF03949">
    <property type="entry name" value="Malic_M"/>
    <property type="match status" value="1"/>
</dbReference>
<dbReference type="InterPro" id="IPR042113">
    <property type="entry name" value="P_AcTrfase_dom1"/>
</dbReference>
<dbReference type="EMBL" id="QPJK01000003">
    <property type="protein sequence ID" value="RCW72923.1"/>
    <property type="molecule type" value="Genomic_DNA"/>
</dbReference>
<dbReference type="SUPFAM" id="SSF51735">
    <property type="entry name" value="NAD(P)-binding Rossmann-fold domains"/>
    <property type="match status" value="1"/>
</dbReference>
<evidence type="ECO:0000256" key="1">
    <source>
        <dbReference type="ARBA" id="ARBA00001936"/>
    </source>
</evidence>
<keyword evidence="7" id="KW-0511">Multifunctional enzyme</keyword>
<dbReference type="Gene3D" id="3.40.50.10380">
    <property type="entry name" value="Malic enzyme, N-terminal domain"/>
    <property type="match status" value="1"/>
</dbReference>
<evidence type="ECO:0000256" key="4">
    <source>
        <dbReference type="ARBA" id="ARBA00008756"/>
    </source>
</evidence>
<dbReference type="PANTHER" id="PTHR43237:SF4">
    <property type="entry name" value="NADP-DEPENDENT MALIC ENZYME"/>
    <property type="match status" value="1"/>
</dbReference>